<evidence type="ECO:0000313" key="3">
    <source>
        <dbReference type="EMBL" id="RRN45971.1"/>
    </source>
</evidence>
<feature type="region of interest" description="Disordered" evidence="1">
    <location>
        <begin position="1"/>
        <end position="61"/>
    </location>
</feature>
<sequence>MDQVSSSRPLNGGEMHLASSGDTPSGTVPEGSMSASASRPLRSRDPSGTVPAGAVSAGDAPDETKAVPVWRLAHPLWLCGFRPFFVATLLAGLGLVALWLLFLGLGWPLPAVPGGAQVWHVHELLFGLSLAAVAGFALTAVPEFTGTRSFRARHVRQLLAWWLAGRMAFWLSGFWPPVMLALAGAAHVGFAVMLTALIGPRLWRDPGHRQQGFWWALLALVCTVTGFYVDALRDEYPMRWLHATLGVLMCLIVVAMSRISMSIVNASIDDLNAEERRAARQVTQTAAPAVQVVAGGTPNARMGADAASGGLATATGAVLPASAPRVVAGHDDDEREAYLARPPRRHLAVICITLFTVMQWFAPDDRVTGWLALASSAAMLNLLNDWHVGRPLFHRWPLMLYGVYLFMAAGYGLTGLMLLQGDGSASPGIHLLTVGALGLAVYAVICIAGYTHSGLEKNGRPWVIVGAVLLTTGAVLRALAYWFDPPVLLQAAGLMWCAAYALQAWQMLPVFLRARADGAEGCAGVQD</sequence>
<proteinExistence type="predicted"/>
<keyword evidence="2" id="KW-1133">Transmembrane helix</keyword>
<organism evidence="3 4">
    <name type="scientific">Lautropia dentalis</name>
    <dbReference type="NCBI Taxonomy" id="2490857"/>
    <lineage>
        <taxon>Bacteria</taxon>
        <taxon>Pseudomonadati</taxon>
        <taxon>Pseudomonadota</taxon>
        <taxon>Betaproteobacteria</taxon>
        <taxon>Burkholderiales</taxon>
        <taxon>Burkholderiaceae</taxon>
        <taxon>Lautropia</taxon>
    </lineage>
</organism>
<feature type="transmembrane region" description="Helical" evidence="2">
    <location>
        <begin position="462"/>
        <end position="481"/>
    </location>
</feature>
<feature type="transmembrane region" description="Helical" evidence="2">
    <location>
        <begin position="431"/>
        <end position="450"/>
    </location>
</feature>
<keyword evidence="2" id="KW-0472">Membrane</keyword>
<protein>
    <submittedName>
        <fullName evidence="3">NnrS family protein</fullName>
    </submittedName>
</protein>
<dbReference type="Pfam" id="PF05940">
    <property type="entry name" value="NnrS"/>
    <property type="match status" value="2"/>
</dbReference>
<dbReference type="Proteomes" id="UP000270261">
    <property type="component" value="Unassembled WGS sequence"/>
</dbReference>
<feature type="transmembrane region" description="Helical" evidence="2">
    <location>
        <begin position="398"/>
        <end position="419"/>
    </location>
</feature>
<accession>A0A3R8MVE3</accession>
<dbReference type="AlphaFoldDB" id="A0A3R8MVE3"/>
<dbReference type="EMBL" id="RRUE01000001">
    <property type="protein sequence ID" value="RRN45971.1"/>
    <property type="molecule type" value="Genomic_DNA"/>
</dbReference>
<feature type="transmembrane region" description="Helical" evidence="2">
    <location>
        <begin position="368"/>
        <end position="386"/>
    </location>
</feature>
<feature type="transmembrane region" description="Helical" evidence="2">
    <location>
        <begin position="181"/>
        <end position="200"/>
    </location>
</feature>
<evidence type="ECO:0000256" key="1">
    <source>
        <dbReference type="SAM" id="MobiDB-lite"/>
    </source>
</evidence>
<keyword evidence="2" id="KW-0812">Transmembrane</keyword>
<feature type="transmembrane region" description="Helical" evidence="2">
    <location>
        <begin position="345"/>
        <end position="362"/>
    </location>
</feature>
<name>A0A3R8MVE3_9BURK</name>
<evidence type="ECO:0000313" key="4">
    <source>
        <dbReference type="Proteomes" id="UP000270261"/>
    </source>
</evidence>
<feature type="transmembrane region" description="Helical" evidence="2">
    <location>
        <begin position="125"/>
        <end position="146"/>
    </location>
</feature>
<comment type="caution">
    <text evidence="3">The sequence shown here is derived from an EMBL/GenBank/DDBJ whole genome shotgun (WGS) entry which is preliminary data.</text>
</comment>
<keyword evidence="4" id="KW-1185">Reference proteome</keyword>
<feature type="transmembrane region" description="Helical" evidence="2">
    <location>
        <begin position="84"/>
        <end position="105"/>
    </location>
</feature>
<evidence type="ECO:0000256" key="2">
    <source>
        <dbReference type="SAM" id="Phobius"/>
    </source>
</evidence>
<dbReference type="InterPro" id="IPR010266">
    <property type="entry name" value="NnrS"/>
</dbReference>
<gene>
    <name evidence="3" type="ORF">EHV23_07755</name>
</gene>
<feature type="transmembrane region" description="Helical" evidence="2">
    <location>
        <begin position="212"/>
        <end position="229"/>
    </location>
</feature>
<feature type="transmembrane region" description="Helical" evidence="2">
    <location>
        <begin position="487"/>
        <end position="505"/>
    </location>
</feature>
<reference evidence="3 4" key="1">
    <citation type="submission" date="2018-11" db="EMBL/GenBank/DDBJ databases">
        <title>Genome sequencing of Lautropia sp. KCOM 2505 (= ChDC F240).</title>
        <authorList>
            <person name="Kook J.-K."/>
            <person name="Park S.-N."/>
            <person name="Lim Y.K."/>
        </authorList>
    </citation>
    <scope>NUCLEOTIDE SEQUENCE [LARGE SCALE GENOMIC DNA]</scope>
    <source>
        <strain evidence="3 4">KCOM 2505</strain>
    </source>
</reference>
<feature type="transmembrane region" description="Helical" evidence="2">
    <location>
        <begin position="241"/>
        <end position="259"/>
    </location>
</feature>